<dbReference type="EMBL" id="CAJVQB010016686">
    <property type="protein sequence ID" value="CAG8781072.1"/>
    <property type="molecule type" value="Genomic_DNA"/>
</dbReference>
<feature type="compositionally biased region" description="Basic and acidic residues" evidence="1">
    <location>
        <begin position="1"/>
        <end position="21"/>
    </location>
</feature>
<evidence type="ECO:0000256" key="1">
    <source>
        <dbReference type="SAM" id="MobiDB-lite"/>
    </source>
</evidence>
<feature type="non-terminal residue" evidence="2">
    <location>
        <position position="51"/>
    </location>
</feature>
<protein>
    <submittedName>
        <fullName evidence="2">19866_t:CDS:1</fullName>
    </submittedName>
</protein>
<reference evidence="2 3" key="1">
    <citation type="submission" date="2021-06" db="EMBL/GenBank/DDBJ databases">
        <authorList>
            <person name="Kallberg Y."/>
            <person name="Tangrot J."/>
            <person name="Rosling A."/>
        </authorList>
    </citation>
    <scope>NUCLEOTIDE SEQUENCE [LARGE SCALE GENOMIC DNA]</scope>
    <source>
        <strain evidence="2 3">120-4 pot B 10/14</strain>
    </source>
</reference>
<organism evidence="2 3">
    <name type="scientific">Gigaspora margarita</name>
    <dbReference type="NCBI Taxonomy" id="4874"/>
    <lineage>
        <taxon>Eukaryota</taxon>
        <taxon>Fungi</taxon>
        <taxon>Fungi incertae sedis</taxon>
        <taxon>Mucoromycota</taxon>
        <taxon>Glomeromycotina</taxon>
        <taxon>Glomeromycetes</taxon>
        <taxon>Diversisporales</taxon>
        <taxon>Gigasporaceae</taxon>
        <taxon>Gigaspora</taxon>
    </lineage>
</organism>
<dbReference type="Proteomes" id="UP000789901">
    <property type="component" value="Unassembled WGS sequence"/>
</dbReference>
<gene>
    <name evidence="2" type="ORF">GMARGA_LOCUS19734</name>
</gene>
<evidence type="ECO:0000313" key="2">
    <source>
        <dbReference type="EMBL" id="CAG8781072.1"/>
    </source>
</evidence>
<name>A0ABN7VK51_GIGMA</name>
<keyword evidence="3" id="KW-1185">Reference proteome</keyword>
<comment type="caution">
    <text evidence="2">The sequence shown here is derived from an EMBL/GenBank/DDBJ whole genome shotgun (WGS) entry which is preliminary data.</text>
</comment>
<proteinExistence type="predicted"/>
<sequence length="51" mass="5823">MDRNIAKINESEAKKAGHKIFDGQGSKRRRKDLSKLNNKPTRDDIEAGKKK</sequence>
<accession>A0ABN7VK51</accession>
<feature type="region of interest" description="Disordered" evidence="1">
    <location>
        <begin position="1"/>
        <end position="51"/>
    </location>
</feature>
<evidence type="ECO:0000313" key="3">
    <source>
        <dbReference type="Proteomes" id="UP000789901"/>
    </source>
</evidence>
<feature type="compositionally biased region" description="Basic and acidic residues" evidence="1">
    <location>
        <begin position="40"/>
        <end position="51"/>
    </location>
</feature>